<dbReference type="InterPro" id="IPR005828">
    <property type="entry name" value="MFS_sugar_transport-like"/>
</dbReference>
<feature type="transmembrane region" description="Helical" evidence="8">
    <location>
        <begin position="125"/>
        <end position="143"/>
    </location>
</feature>
<dbReference type="KEGG" id="psco:LY89DRAFT_702506"/>
<dbReference type="PANTHER" id="PTHR48022">
    <property type="entry name" value="PLASTIDIC GLUCOSE TRANSPORTER 4"/>
    <property type="match status" value="1"/>
</dbReference>
<keyword evidence="5 8" id="KW-1133">Transmembrane helix</keyword>
<sequence length="512" mass="56651">MEATAGEESAIANDWKVVTADGRQATIAEHNLTLKQAIKKYPRAIMWSVFVSLAIIMEGYDIVLMGSLFGQKAFLKKYGNYYPAIGEYQLSAPWQSALGNAPNIGAIFGALANGYWVHYFGYRRVLLASLVAVVGFIFISFFATSVEMLLVGEILCGLPWGVFATMAPAYASEVCPVALRGYLTVYVNLCWAFGQLIAAGVMEGFQPVNSKWAYKVPFAVQWAWPVPLFCILFFAPESPWWLISKGKIEEAEKTVMRLTSKSMTSTDAKQIVAMMVHTHEIELEVETGTSYFHCFKGVDLRRTEIACVVFGAEIFSGLQLGGNPTYFFEQAGVPDSKLSRTILSWFLIAAMGRRTIFVGGLFLSACFLCLVGILSAASSSSGSSYAQAGIVMFWMFLYYSTIGPVSYAIISETSAIKLRNKSVCLARITYYLSAIVCATVSPYMINPTEGNWKGKSGFFWGGTCFVCFIWAFFRRTYEELDVLFANGVKARDFSSCVVDAYAEDETARVKRE</sequence>
<protein>
    <submittedName>
        <fullName evidence="10">Sugar transporter</fullName>
    </submittedName>
</protein>
<dbReference type="RefSeq" id="XP_018061427.1">
    <property type="nucleotide sequence ID" value="XM_018217258.1"/>
</dbReference>
<feature type="domain" description="Major facilitator superfamily (MFS) profile" evidence="9">
    <location>
        <begin position="47"/>
        <end position="479"/>
    </location>
</feature>
<feature type="transmembrane region" description="Helical" evidence="8">
    <location>
        <begin position="457"/>
        <end position="473"/>
    </location>
</feature>
<feature type="transmembrane region" description="Helical" evidence="8">
    <location>
        <begin position="44"/>
        <end position="69"/>
    </location>
</feature>
<proteinExistence type="inferred from homology"/>
<name>A0A132B3V5_MOLSC</name>
<organism evidence="10 11">
    <name type="scientific">Mollisia scopiformis</name>
    <name type="common">Conifer needle endophyte fungus</name>
    <name type="synonym">Phialocephala scopiformis</name>
    <dbReference type="NCBI Taxonomy" id="149040"/>
    <lineage>
        <taxon>Eukaryota</taxon>
        <taxon>Fungi</taxon>
        <taxon>Dikarya</taxon>
        <taxon>Ascomycota</taxon>
        <taxon>Pezizomycotina</taxon>
        <taxon>Leotiomycetes</taxon>
        <taxon>Helotiales</taxon>
        <taxon>Mollisiaceae</taxon>
        <taxon>Mollisia</taxon>
    </lineage>
</organism>
<evidence type="ECO:0000313" key="11">
    <source>
        <dbReference type="Proteomes" id="UP000070700"/>
    </source>
</evidence>
<accession>A0A132B3V5</accession>
<evidence type="ECO:0000256" key="4">
    <source>
        <dbReference type="ARBA" id="ARBA00022692"/>
    </source>
</evidence>
<dbReference type="Gene3D" id="1.20.1250.20">
    <property type="entry name" value="MFS general substrate transporter like domains"/>
    <property type="match status" value="1"/>
</dbReference>
<feature type="transmembrane region" description="Helical" evidence="8">
    <location>
        <begin position="422"/>
        <end position="445"/>
    </location>
</feature>
<dbReference type="SUPFAM" id="SSF103473">
    <property type="entry name" value="MFS general substrate transporter"/>
    <property type="match status" value="1"/>
</dbReference>
<dbReference type="AlphaFoldDB" id="A0A132B3V5"/>
<dbReference type="InterPro" id="IPR005829">
    <property type="entry name" value="Sugar_transporter_CS"/>
</dbReference>
<feature type="transmembrane region" description="Helical" evidence="8">
    <location>
        <begin position="356"/>
        <end position="377"/>
    </location>
</feature>
<evidence type="ECO:0000256" key="5">
    <source>
        <dbReference type="ARBA" id="ARBA00022989"/>
    </source>
</evidence>
<comment type="similarity">
    <text evidence="2 7">Belongs to the major facilitator superfamily. Sugar transporter (TC 2.A.1.1) family.</text>
</comment>
<keyword evidence="4 8" id="KW-0812">Transmembrane</keyword>
<keyword evidence="10" id="KW-0762">Sugar transport</keyword>
<evidence type="ECO:0000256" key="7">
    <source>
        <dbReference type="RuleBase" id="RU003346"/>
    </source>
</evidence>
<evidence type="ECO:0000256" key="6">
    <source>
        <dbReference type="ARBA" id="ARBA00023136"/>
    </source>
</evidence>
<feature type="transmembrane region" description="Helical" evidence="8">
    <location>
        <begin position="389"/>
        <end position="410"/>
    </location>
</feature>
<evidence type="ECO:0000256" key="2">
    <source>
        <dbReference type="ARBA" id="ARBA00010992"/>
    </source>
</evidence>
<dbReference type="GO" id="GO:0016020">
    <property type="term" value="C:membrane"/>
    <property type="evidence" value="ECO:0007669"/>
    <property type="project" value="UniProtKB-SubCell"/>
</dbReference>
<dbReference type="InterPro" id="IPR003663">
    <property type="entry name" value="Sugar/inositol_transpt"/>
</dbReference>
<dbReference type="Pfam" id="PF00083">
    <property type="entry name" value="Sugar_tr"/>
    <property type="match status" value="1"/>
</dbReference>
<dbReference type="GeneID" id="28826984"/>
<dbReference type="InterPro" id="IPR050360">
    <property type="entry name" value="MFS_Sugar_Transporters"/>
</dbReference>
<dbReference type="PANTHER" id="PTHR48022:SF83">
    <property type="entry name" value="MAJOR FACILITATOR SUPERFAMILY (MFS) PROFILE DOMAIN-CONTAINING PROTEIN"/>
    <property type="match status" value="1"/>
</dbReference>
<dbReference type="OrthoDB" id="6612291at2759"/>
<dbReference type="NCBIfam" id="TIGR00879">
    <property type="entry name" value="SP"/>
    <property type="match status" value="1"/>
</dbReference>
<dbReference type="GO" id="GO:0005351">
    <property type="term" value="F:carbohydrate:proton symporter activity"/>
    <property type="evidence" value="ECO:0007669"/>
    <property type="project" value="TreeGrafter"/>
</dbReference>
<comment type="subcellular location">
    <subcellularLocation>
        <location evidence="1">Membrane</location>
        <topology evidence="1">Multi-pass membrane protein</topology>
    </subcellularLocation>
</comment>
<dbReference type="InParanoid" id="A0A132B3V5"/>
<feature type="transmembrane region" description="Helical" evidence="8">
    <location>
        <begin position="149"/>
        <end position="171"/>
    </location>
</feature>
<evidence type="ECO:0000313" key="10">
    <source>
        <dbReference type="EMBL" id="KUJ07072.1"/>
    </source>
</evidence>
<keyword evidence="11" id="KW-1185">Reference proteome</keyword>
<reference evidence="10 11" key="1">
    <citation type="submission" date="2015-10" db="EMBL/GenBank/DDBJ databases">
        <title>Full genome of DAOMC 229536 Phialocephala scopiformis, a fungal endophyte of spruce producing the potent anti-insectan compound rugulosin.</title>
        <authorList>
            <consortium name="DOE Joint Genome Institute"/>
            <person name="Walker A.K."/>
            <person name="Frasz S.L."/>
            <person name="Seifert K.A."/>
            <person name="Miller J.D."/>
            <person name="Mondo S.J."/>
            <person name="Labutti K."/>
            <person name="Lipzen A."/>
            <person name="Dockter R."/>
            <person name="Kennedy M."/>
            <person name="Grigoriev I.V."/>
            <person name="Spatafora J.W."/>
        </authorList>
    </citation>
    <scope>NUCLEOTIDE SEQUENCE [LARGE SCALE GENOMIC DNA]</scope>
    <source>
        <strain evidence="10 11">CBS 120377</strain>
    </source>
</reference>
<dbReference type="PROSITE" id="PS00217">
    <property type="entry name" value="SUGAR_TRANSPORT_2"/>
    <property type="match status" value="1"/>
</dbReference>
<keyword evidence="6 8" id="KW-0472">Membrane</keyword>
<feature type="transmembrane region" description="Helical" evidence="8">
    <location>
        <begin position="183"/>
        <end position="202"/>
    </location>
</feature>
<dbReference type="PROSITE" id="PS50850">
    <property type="entry name" value="MFS"/>
    <property type="match status" value="1"/>
</dbReference>
<keyword evidence="3 7" id="KW-0813">Transport</keyword>
<evidence type="ECO:0000256" key="8">
    <source>
        <dbReference type="SAM" id="Phobius"/>
    </source>
</evidence>
<dbReference type="FunFam" id="1.20.1250.20:FF:000078">
    <property type="entry name" value="MFS maltose transporter, putative"/>
    <property type="match status" value="1"/>
</dbReference>
<evidence type="ECO:0000256" key="1">
    <source>
        <dbReference type="ARBA" id="ARBA00004141"/>
    </source>
</evidence>
<dbReference type="EMBL" id="KQ947441">
    <property type="protein sequence ID" value="KUJ07072.1"/>
    <property type="molecule type" value="Genomic_DNA"/>
</dbReference>
<dbReference type="InterPro" id="IPR036259">
    <property type="entry name" value="MFS_trans_sf"/>
</dbReference>
<evidence type="ECO:0000259" key="9">
    <source>
        <dbReference type="PROSITE" id="PS50850"/>
    </source>
</evidence>
<dbReference type="Proteomes" id="UP000070700">
    <property type="component" value="Unassembled WGS sequence"/>
</dbReference>
<evidence type="ECO:0000256" key="3">
    <source>
        <dbReference type="ARBA" id="ARBA00022448"/>
    </source>
</evidence>
<dbReference type="InterPro" id="IPR020846">
    <property type="entry name" value="MFS_dom"/>
</dbReference>
<feature type="transmembrane region" description="Helical" evidence="8">
    <location>
        <begin position="222"/>
        <end position="243"/>
    </location>
</feature>
<gene>
    <name evidence="10" type="ORF">LY89DRAFT_702506</name>
</gene>